<dbReference type="AlphaFoldDB" id="A0A6J6L042"/>
<evidence type="ECO:0000256" key="5">
    <source>
        <dbReference type="ARBA" id="ARBA00023004"/>
    </source>
</evidence>
<evidence type="ECO:0000313" key="6">
    <source>
        <dbReference type="EMBL" id="CAB4654063.1"/>
    </source>
</evidence>
<keyword evidence="4" id="KW-0560">Oxidoreductase</keyword>
<evidence type="ECO:0000256" key="1">
    <source>
        <dbReference type="ARBA" id="ARBA00001954"/>
    </source>
</evidence>
<evidence type="ECO:0000256" key="4">
    <source>
        <dbReference type="ARBA" id="ARBA00023002"/>
    </source>
</evidence>
<protein>
    <submittedName>
        <fullName evidence="6">Unannotated protein</fullName>
    </submittedName>
</protein>
<dbReference type="GO" id="GO:0016121">
    <property type="term" value="P:carotene catabolic process"/>
    <property type="evidence" value="ECO:0007669"/>
    <property type="project" value="TreeGrafter"/>
</dbReference>
<dbReference type="PANTHER" id="PTHR10543">
    <property type="entry name" value="BETA-CAROTENE DIOXYGENASE"/>
    <property type="match status" value="1"/>
</dbReference>
<dbReference type="GO" id="GO:0046872">
    <property type="term" value="F:metal ion binding"/>
    <property type="evidence" value="ECO:0007669"/>
    <property type="project" value="UniProtKB-KW"/>
</dbReference>
<evidence type="ECO:0000256" key="2">
    <source>
        <dbReference type="ARBA" id="ARBA00006787"/>
    </source>
</evidence>
<dbReference type="InterPro" id="IPR004294">
    <property type="entry name" value="Carotenoid_Oase"/>
</dbReference>
<dbReference type="Pfam" id="PF03055">
    <property type="entry name" value="RPE65"/>
    <property type="match status" value="1"/>
</dbReference>
<sequence>MTISLHHEWESLLPANDTHPYRTGAWRPQNREWTATDMVVEGTIPDDLNGVYLRNTENPLVPASERYHPFDGDGMIHSIFFSNGKAEYRNRFIRTQGLLAELDAGGPLWSGLAESPLVAPRQDGWGARTRMKDASSTDVVVHNGVALTSFYQCGDLYRLDPVSLADDGREAWNGKFPDAGVSAHTKVDEATGELMFFNYQTTYPYMHYGVVSPTGDLVHYTPVPLPGPRLPHDMTFTENYSILNDCPLFWKEDLIERGIYATQFHRDMPTRLGVIPRYGTEKDIKWFECDATYVLHWINAYEDGDEIVVDGYFQFDPSPGVAPDATLEQRMFRFLDLFALQSRPYRWRLNMKTGTVKEGPLSDTITEFGMINALTAGKNYEWVYSTIPAVGWFGFEGIIKHNVVTGSEENYRLPDGVYASETVFAPRPTPRSEDDGYLITFTMDVVNDSSQCLVFDAQNVSDGPVARIQLPERICSGTHATWAAASTLR</sequence>
<comment type="similarity">
    <text evidence="2">Belongs to the carotenoid oxygenase family.</text>
</comment>
<dbReference type="GO" id="GO:0010436">
    <property type="term" value="F:carotenoid dioxygenase activity"/>
    <property type="evidence" value="ECO:0007669"/>
    <property type="project" value="TreeGrafter"/>
</dbReference>
<name>A0A6J6L042_9ZZZZ</name>
<dbReference type="EMBL" id="CAEZWE010000035">
    <property type="protein sequence ID" value="CAB4654063.1"/>
    <property type="molecule type" value="Genomic_DNA"/>
</dbReference>
<keyword evidence="5" id="KW-0408">Iron</keyword>
<dbReference type="PANTHER" id="PTHR10543:SF89">
    <property type="entry name" value="CAROTENOID 9,10(9',10')-CLEAVAGE DIOXYGENASE 1"/>
    <property type="match status" value="1"/>
</dbReference>
<keyword evidence="3" id="KW-0479">Metal-binding</keyword>
<accession>A0A6J6L042</accession>
<organism evidence="6">
    <name type="scientific">freshwater metagenome</name>
    <dbReference type="NCBI Taxonomy" id="449393"/>
    <lineage>
        <taxon>unclassified sequences</taxon>
        <taxon>metagenomes</taxon>
        <taxon>ecological metagenomes</taxon>
    </lineage>
</organism>
<reference evidence="6" key="1">
    <citation type="submission" date="2020-05" db="EMBL/GenBank/DDBJ databases">
        <authorList>
            <person name="Chiriac C."/>
            <person name="Salcher M."/>
            <person name="Ghai R."/>
            <person name="Kavagutti S V."/>
        </authorList>
    </citation>
    <scope>NUCLEOTIDE SEQUENCE</scope>
</reference>
<gene>
    <name evidence="6" type="ORF">UFOPK2169_00961</name>
</gene>
<evidence type="ECO:0000256" key="3">
    <source>
        <dbReference type="ARBA" id="ARBA00022723"/>
    </source>
</evidence>
<comment type="cofactor">
    <cofactor evidence="1">
        <name>Fe(2+)</name>
        <dbReference type="ChEBI" id="CHEBI:29033"/>
    </cofactor>
</comment>
<proteinExistence type="inferred from homology"/>